<dbReference type="InterPro" id="IPR000873">
    <property type="entry name" value="AMP-dep_synth/lig_dom"/>
</dbReference>
<dbReference type="Proteomes" id="UP000295244">
    <property type="component" value="Unassembled WGS sequence"/>
</dbReference>
<organism evidence="4 5">
    <name type="scientific">Rubrobacter taiwanensis</name>
    <dbReference type="NCBI Taxonomy" id="185139"/>
    <lineage>
        <taxon>Bacteria</taxon>
        <taxon>Bacillati</taxon>
        <taxon>Actinomycetota</taxon>
        <taxon>Rubrobacteria</taxon>
        <taxon>Rubrobacterales</taxon>
        <taxon>Rubrobacteraceae</taxon>
        <taxon>Rubrobacter</taxon>
    </lineage>
</organism>
<keyword evidence="1 4" id="KW-0436">Ligase</keyword>
<accession>A0A4R1BCR6</accession>
<sequence length="524" mass="58583">MIAVPQWYNASLLVDRNLEAGREGRVAVYCCEEEVTYGELARRINSLGNALRELGVRREQRVLMVLNDTPAFPVTFFAAIRIGAVPIPTNTLLKSDDYRFFLHDSEAVAVVFDPVHEEKVRAALNGHPEEVRLISTGGAEGAHAFGELISSGGEELSPARTHRDDAAFWLYSSGSTGRPKGAVHLQHDILYTCETYARHVLKITGDDRCFSASKLFHAYGLGNNMTFPYWAGASTVLYPGKPAPQAVLETIERYRPTLFYSVPTLYNAILNHPGAAERDLSSVRLCVSAAEALPAGIWRRWKETFGLTILDGIGSTEMLHIFCSNAEDALKPGSSGVPVPGYELEIRDEHGYPVEPGEAGYLYVKGDSAAAYYWRNHEKTKKTMQGEWLAAGDWYRQDEDGFFWYEGRSDDMIKVGGLWVSPVEIESTLGEHPAVVEAAAVGVQVDELTRIKAYVILREGYEGSGELVGELQDWCKERLKRYQYPHIVEFVEDLPRTVTGKIQRFKLRRRSEEEVVRRAEGEVV</sequence>
<proteinExistence type="predicted"/>
<feature type="domain" description="AMP-dependent synthetase/ligase" evidence="2">
    <location>
        <begin position="22"/>
        <end position="374"/>
    </location>
</feature>
<feature type="domain" description="AMP-binding enzyme C-terminal" evidence="3">
    <location>
        <begin position="424"/>
        <end position="501"/>
    </location>
</feature>
<dbReference type="Pfam" id="PF13193">
    <property type="entry name" value="AMP-binding_C"/>
    <property type="match status" value="1"/>
</dbReference>
<comment type="caution">
    <text evidence="4">The sequence shown here is derived from an EMBL/GenBank/DDBJ whole genome shotgun (WGS) entry which is preliminary data.</text>
</comment>
<dbReference type="Gene3D" id="2.30.38.10">
    <property type="entry name" value="Luciferase, Domain 3"/>
    <property type="match status" value="1"/>
</dbReference>
<dbReference type="NCBIfam" id="TIGR02262">
    <property type="entry name" value="benz_CoA_lig"/>
    <property type="match status" value="1"/>
</dbReference>
<evidence type="ECO:0000259" key="2">
    <source>
        <dbReference type="Pfam" id="PF00501"/>
    </source>
</evidence>
<dbReference type="Pfam" id="PF00501">
    <property type="entry name" value="AMP-binding"/>
    <property type="match status" value="1"/>
</dbReference>
<dbReference type="PANTHER" id="PTHR43352">
    <property type="entry name" value="ACETYL-COA SYNTHETASE"/>
    <property type="match status" value="1"/>
</dbReference>
<gene>
    <name evidence="4" type="ORF">E0L93_14005</name>
</gene>
<dbReference type="AlphaFoldDB" id="A0A4R1BCR6"/>
<name>A0A4R1BCR6_9ACTN</name>
<dbReference type="InterPro" id="IPR045851">
    <property type="entry name" value="AMP-bd_C_sf"/>
</dbReference>
<dbReference type="GO" id="GO:0016878">
    <property type="term" value="F:acid-thiol ligase activity"/>
    <property type="evidence" value="ECO:0007669"/>
    <property type="project" value="TreeGrafter"/>
</dbReference>
<dbReference type="SUPFAM" id="SSF56801">
    <property type="entry name" value="Acetyl-CoA synthetase-like"/>
    <property type="match status" value="1"/>
</dbReference>
<evidence type="ECO:0000259" key="3">
    <source>
        <dbReference type="Pfam" id="PF13193"/>
    </source>
</evidence>
<dbReference type="InterPro" id="IPR011957">
    <property type="entry name" value="Benz_CoA_lig"/>
</dbReference>
<dbReference type="GO" id="GO:0044550">
    <property type="term" value="P:secondary metabolite biosynthetic process"/>
    <property type="evidence" value="ECO:0007669"/>
    <property type="project" value="TreeGrafter"/>
</dbReference>
<dbReference type="Gene3D" id="3.40.50.980">
    <property type="match status" value="1"/>
</dbReference>
<dbReference type="InterPro" id="IPR025110">
    <property type="entry name" value="AMP-bd_C"/>
</dbReference>
<evidence type="ECO:0000313" key="5">
    <source>
        <dbReference type="Proteomes" id="UP000295244"/>
    </source>
</evidence>
<dbReference type="EMBL" id="SKBU01000031">
    <property type="protein sequence ID" value="TCJ14846.1"/>
    <property type="molecule type" value="Genomic_DNA"/>
</dbReference>
<dbReference type="GO" id="GO:0016405">
    <property type="term" value="F:CoA-ligase activity"/>
    <property type="evidence" value="ECO:0007669"/>
    <property type="project" value="InterPro"/>
</dbReference>
<evidence type="ECO:0000256" key="1">
    <source>
        <dbReference type="ARBA" id="ARBA00022598"/>
    </source>
</evidence>
<protein>
    <submittedName>
        <fullName evidence="4">Benzoate-CoA ligase family protein</fullName>
    </submittedName>
</protein>
<dbReference type="GO" id="GO:0005524">
    <property type="term" value="F:ATP binding"/>
    <property type="evidence" value="ECO:0007669"/>
    <property type="project" value="InterPro"/>
</dbReference>
<keyword evidence="5" id="KW-1185">Reference proteome</keyword>
<reference evidence="4 5" key="1">
    <citation type="submission" date="2019-03" db="EMBL/GenBank/DDBJ databases">
        <title>Whole genome sequence of a novel Rubrobacter taiwanensis strain, isolated from Yellowstone National Park.</title>
        <authorList>
            <person name="Freed S."/>
            <person name="Ramaley R.F."/>
            <person name="Kyndt J.A."/>
        </authorList>
    </citation>
    <scope>NUCLEOTIDE SEQUENCE [LARGE SCALE GENOMIC DNA]</scope>
    <source>
        <strain evidence="4 5">Yellowstone</strain>
    </source>
</reference>
<dbReference type="OrthoDB" id="9803968at2"/>
<dbReference type="RefSeq" id="WP_132692698.1">
    <property type="nucleotide sequence ID" value="NZ_SKBU01000031.1"/>
</dbReference>
<dbReference type="Gene3D" id="3.40.50.12820">
    <property type="match status" value="1"/>
</dbReference>
<evidence type="ECO:0000313" key="4">
    <source>
        <dbReference type="EMBL" id="TCJ14846.1"/>
    </source>
</evidence>
<dbReference type="Gene3D" id="3.30.300.30">
    <property type="match status" value="1"/>
</dbReference>
<dbReference type="PANTHER" id="PTHR43352:SF1">
    <property type="entry name" value="ANTHRANILATE--COA LIGASE"/>
    <property type="match status" value="1"/>
</dbReference>